<keyword evidence="13" id="KW-1185">Reference proteome</keyword>
<dbReference type="InterPro" id="IPR024108">
    <property type="entry name" value="Tyr-tRNA-ligase_bac_2"/>
</dbReference>
<evidence type="ECO:0000256" key="2">
    <source>
        <dbReference type="ARBA" id="ARBA00022490"/>
    </source>
</evidence>
<dbReference type="Gene3D" id="1.10.240.10">
    <property type="entry name" value="Tyrosyl-Transfer RNA Synthetase"/>
    <property type="match status" value="1"/>
</dbReference>
<dbReference type="Gene3D" id="3.10.290.10">
    <property type="entry name" value="RNA-binding S4 domain"/>
    <property type="match status" value="1"/>
</dbReference>
<dbReference type="GO" id="GO:0005524">
    <property type="term" value="F:ATP binding"/>
    <property type="evidence" value="ECO:0007669"/>
    <property type="project" value="UniProtKB-UniRule"/>
</dbReference>
<keyword evidence="4 10" id="KW-0547">Nucleotide-binding</keyword>
<dbReference type="GO" id="GO:0006437">
    <property type="term" value="P:tyrosyl-tRNA aminoacylation"/>
    <property type="evidence" value="ECO:0007669"/>
    <property type="project" value="UniProtKB-UniRule"/>
</dbReference>
<dbReference type="CDD" id="cd00805">
    <property type="entry name" value="TyrRS_core"/>
    <property type="match status" value="1"/>
</dbReference>
<dbReference type="OrthoDB" id="9804243at2"/>
<dbReference type="InterPro" id="IPR014729">
    <property type="entry name" value="Rossmann-like_a/b/a_fold"/>
</dbReference>
<keyword evidence="7 10" id="KW-0648">Protein biosynthesis</keyword>
<evidence type="ECO:0000313" key="13">
    <source>
        <dbReference type="Proteomes" id="UP000199476"/>
    </source>
</evidence>
<dbReference type="PANTHER" id="PTHR11766">
    <property type="entry name" value="TYROSYL-TRNA SYNTHETASE"/>
    <property type="match status" value="1"/>
</dbReference>
<keyword evidence="6 11" id="KW-0694">RNA-binding</keyword>
<evidence type="ECO:0000256" key="11">
    <source>
        <dbReference type="PROSITE-ProRule" id="PRU00182"/>
    </source>
</evidence>
<sequence>MIKLSKTQRKYSVEEQMKVLTQGVEELIDRDGLQEKLKNAEKEDRPLRVKLGLDPSAPDLHVGHTVVLNKLKQFQDFGHEVHLIIGDFTGMIGDPSGKSQTRSQLTEEEVQKNAQTYEEQFSRILDPEKTRLHFNSSWLGELDATDVINISSRYTVARMLEREDFARRMESNQPISIHEFLYPLMQGYDSVALEADIELGGTDQKFNLLVGRKLQKEFGQKPQILVMMPLLEGLDGEDKMSKSLDNYIGIEEKPADMFGKAMSLPDHLIYRYFELLTDVDPDELKELEDRLDKGEENPRDIKRELAHNLVERFYDEVKAEEAAEEFDKVFLEGGIPEDLPEIKISSEDLDENDEIWIVDLITRAGFADSNSEAMRLIDQGAVSLDEHKIETADYDLDVEHGTILKVGKKRFAKILREDR</sequence>
<dbReference type="FunFam" id="3.40.50.620:FF:000061">
    <property type="entry name" value="Tyrosine--tRNA ligase"/>
    <property type="match status" value="1"/>
</dbReference>
<evidence type="ECO:0000256" key="7">
    <source>
        <dbReference type="ARBA" id="ARBA00022917"/>
    </source>
</evidence>
<dbReference type="RefSeq" id="WP_089758669.1">
    <property type="nucleotide sequence ID" value="NZ_FNGO01000004.1"/>
</dbReference>
<evidence type="ECO:0000313" key="12">
    <source>
        <dbReference type="EMBL" id="SDL43663.1"/>
    </source>
</evidence>
<dbReference type="InterPro" id="IPR002307">
    <property type="entry name" value="Tyr-tRNA-ligase"/>
</dbReference>
<protein>
    <recommendedName>
        <fullName evidence="10">Tyrosine--tRNA ligase</fullName>
        <ecNumber evidence="10">6.1.1.1</ecNumber>
    </recommendedName>
    <alternativeName>
        <fullName evidence="10">Tyrosyl-tRNA synthetase</fullName>
        <shortName evidence="10">TyrRS</shortName>
    </alternativeName>
</protein>
<dbReference type="PRINTS" id="PR01040">
    <property type="entry name" value="TRNASYNTHTYR"/>
</dbReference>
<dbReference type="PROSITE" id="PS00178">
    <property type="entry name" value="AA_TRNA_LIGASE_I"/>
    <property type="match status" value="1"/>
</dbReference>
<dbReference type="SUPFAM" id="SSF55174">
    <property type="entry name" value="Alpha-L RNA-binding motif"/>
    <property type="match status" value="1"/>
</dbReference>
<comment type="subcellular location">
    <subcellularLocation>
        <location evidence="10">Cytoplasm</location>
    </subcellularLocation>
</comment>
<evidence type="ECO:0000256" key="5">
    <source>
        <dbReference type="ARBA" id="ARBA00022840"/>
    </source>
</evidence>
<dbReference type="GO" id="GO:0003723">
    <property type="term" value="F:RNA binding"/>
    <property type="evidence" value="ECO:0007669"/>
    <property type="project" value="UniProtKB-KW"/>
</dbReference>
<dbReference type="GO" id="GO:0004831">
    <property type="term" value="F:tyrosine-tRNA ligase activity"/>
    <property type="evidence" value="ECO:0007669"/>
    <property type="project" value="UniProtKB-UniRule"/>
</dbReference>
<reference evidence="12 13" key="1">
    <citation type="submission" date="2016-10" db="EMBL/GenBank/DDBJ databases">
        <authorList>
            <person name="de Groot N.N."/>
        </authorList>
    </citation>
    <scope>NUCLEOTIDE SEQUENCE [LARGE SCALE GENOMIC DNA]</scope>
    <source>
        <strain evidence="12 13">SLAS-1</strain>
    </source>
</reference>
<comment type="subunit">
    <text evidence="1 10">Homodimer.</text>
</comment>
<dbReference type="EC" id="6.1.1.1" evidence="10"/>
<keyword evidence="8 10" id="KW-0030">Aminoacyl-tRNA synthetase</keyword>
<dbReference type="InterPro" id="IPR002305">
    <property type="entry name" value="aa-tRNA-synth_Ic"/>
</dbReference>
<feature type="binding site" evidence="10">
    <location>
        <position position="242"/>
    </location>
    <ligand>
        <name>ATP</name>
        <dbReference type="ChEBI" id="CHEBI:30616"/>
    </ligand>
</feature>
<dbReference type="InterPro" id="IPR024088">
    <property type="entry name" value="Tyr-tRNA-ligase_bac-type"/>
</dbReference>
<dbReference type="HAMAP" id="MF_02007">
    <property type="entry name" value="Tyr_tRNA_synth_type2"/>
    <property type="match status" value="1"/>
</dbReference>
<dbReference type="GO" id="GO:0005829">
    <property type="term" value="C:cytosol"/>
    <property type="evidence" value="ECO:0007669"/>
    <property type="project" value="TreeGrafter"/>
</dbReference>
<feature type="short sequence motif" description="'HIGH' region" evidence="10">
    <location>
        <begin position="55"/>
        <end position="64"/>
    </location>
</feature>
<evidence type="ECO:0000256" key="9">
    <source>
        <dbReference type="ARBA" id="ARBA00048248"/>
    </source>
</evidence>
<dbReference type="EMBL" id="FNGO01000004">
    <property type="protein sequence ID" value="SDL43663.1"/>
    <property type="molecule type" value="Genomic_DNA"/>
</dbReference>
<organism evidence="12 13">
    <name type="scientific">Halarsenatibacter silvermanii</name>
    <dbReference type="NCBI Taxonomy" id="321763"/>
    <lineage>
        <taxon>Bacteria</taxon>
        <taxon>Bacillati</taxon>
        <taxon>Bacillota</taxon>
        <taxon>Clostridia</taxon>
        <taxon>Halanaerobiales</taxon>
        <taxon>Halarsenatibacteraceae</taxon>
        <taxon>Halarsenatibacter</taxon>
    </lineage>
</organism>
<dbReference type="STRING" id="321763.SAMN04488692_104149"/>
<dbReference type="NCBIfam" id="TIGR00234">
    <property type="entry name" value="tyrS"/>
    <property type="match status" value="1"/>
</dbReference>
<proteinExistence type="inferred from homology"/>
<comment type="catalytic activity">
    <reaction evidence="9 10">
        <text>tRNA(Tyr) + L-tyrosine + ATP = L-tyrosyl-tRNA(Tyr) + AMP + diphosphate + H(+)</text>
        <dbReference type="Rhea" id="RHEA:10220"/>
        <dbReference type="Rhea" id="RHEA-COMP:9706"/>
        <dbReference type="Rhea" id="RHEA-COMP:9707"/>
        <dbReference type="ChEBI" id="CHEBI:15378"/>
        <dbReference type="ChEBI" id="CHEBI:30616"/>
        <dbReference type="ChEBI" id="CHEBI:33019"/>
        <dbReference type="ChEBI" id="CHEBI:58315"/>
        <dbReference type="ChEBI" id="CHEBI:78442"/>
        <dbReference type="ChEBI" id="CHEBI:78536"/>
        <dbReference type="ChEBI" id="CHEBI:456215"/>
        <dbReference type="EC" id="6.1.1.1"/>
    </reaction>
</comment>
<evidence type="ECO:0000256" key="3">
    <source>
        <dbReference type="ARBA" id="ARBA00022598"/>
    </source>
</evidence>
<dbReference type="Gene3D" id="3.40.50.620">
    <property type="entry name" value="HUPs"/>
    <property type="match status" value="1"/>
</dbReference>
<gene>
    <name evidence="10" type="primary">tyrS</name>
    <name evidence="12" type="ORF">SAMN04488692_104149</name>
</gene>
<dbReference type="SUPFAM" id="SSF52374">
    <property type="entry name" value="Nucleotidylyl transferase"/>
    <property type="match status" value="1"/>
</dbReference>
<comment type="function">
    <text evidence="10">Catalyzes the attachment of tyrosine to tRNA(Tyr) in a two-step reaction: tyrosine is first activated by ATP to form Tyr-AMP and then transferred to the acceptor end of tRNA(Tyr).</text>
</comment>
<feature type="short sequence motif" description="'KMSKS' region" evidence="10">
    <location>
        <begin position="239"/>
        <end position="243"/>
    </location>
</feature>
<keyword evidence="5 10" id="KW-0067">ATP-binding</keyword>
<dbReference type="CDD" id="cd00165">
    <property type="entry name" value="S4"/>
    <property type="match status" value="1"/>
</dbReference>
<dbReference type="InterPro" id="IPR001412">
    <property type="entry name" value="aa-tRNA-synth_I_CS"/>
</dbReference>
<evidence type="ECO:0000256" key="10">
    <source>
        <dbReference type="HAMAP-Rule" id="MF_02007"/>
    </source>
</evidence>
<dbReference type="PROSITE" id="PS50889">
    <property type="entry name" value="S4"/>
    <property type="match status" value="1"/>
</dbReference>
<keyword evidence="2 10" id="KW-0963">Cytoplasm</keyword>
<dbReference type="Pfam" id="PF00579">
    <property type="entry name" value="tRNA-synt_1b"/>
    <property type="match status" value="1"/>
</dbReference>
<name>A0A1G9K364_9FIRM</name>
<evidence type="ECO:0000256" key="6">
    <source>
        <dbReference type="ARBA" id="ARBA00022884"/>
    </source>
</evidence>
<dbReference type="Proteomes" id="UP000199476">
    <property type="component" value="Unassembled WGS sequence"/>
</dbReference>
<evidence type="ECO:0000256" key="8">
    <source>
        <dbReference type="ARBA" id="ARBA00023146"/>
    </source>
</evidence>
<evidence type="ECO:0000256" key="4">
    <source>
        <dbReference type="ARBA" id="ARBA00022741"/>
    </source>
</evidence>
<evidence type="ECO:0000256" key="1">
    <source>
        <dbReference type="ARBA" id="ARBA00011738"/>
    </source>
</evidence>
<keyword evidence="3 10" id="KW-0436">Ligase</keyword>
<comment type="similarity">
    <text evidence="10">Belongs to the class-I aminoacyl-tRNA synthetase family. TyrS type 2 subfamily.</text>
</comment>
<dbReference type="InterPro" id="IPR036986">
    <property type="entry name" value="S4_RNA-bd_sf"/>
</dbReference>
<dbReference type="PANTHER" id="PTHR11766:SF1">
    <property type="entry name" value="TYROSINE--TRNA LIGASE"/>
    <property type="match status" value="1"/>
</dbReference>
<dbReference type="AlphaFoldDB" id="A0A1G9K364"/>
<accession>A0A1G9K364</accession>